<name>A0A9W9ZVP9_9CNID</name>
<protein>
    <recommendedName>
        <fullName evidence="4">SH3 domain-containing protein</fullName>
    </recommendedName>
</protein>
<dbReference type="Proteomes" id="UP001163046">
    <property type="component" value="Unassembled WGS sequence"/>
</dbReference>
<dbReference type="EMBL" id="MU825485">
    <property type="protein sequence ID" value="KAJ7388355.1"/>
    <property type="molecule type" value="Genomic_DNA"/>
</dbReference>
<dbReference type="SMART" id="SM00326">
    <property type="entry name" value="SH3"/>
    <property type="match status" value="1"/>
</dbReference>
<keyword evidence="1 2" id="KW-0728">SH3 domain</keyword>
<dbReference type="SUPFAM" id="SSF50044">
    <property type="entry name" value="SH3-domain"/>
    <property type="match status" value="1"/>
</dbReference>
<feature type="compositionally biased region" description="Polar residues" evidence="3">
    <location>
        <begin position="212"/>
        <end position="225"/>
    </location>
</feature>
<gene>
    <name evidence="5" type="ORF">OS493_038230</name>
</gene>
<evidence type="ECO:0000313" key="6">
    <source>
        <dbReference type="Proteomes" id="UP001163046"/>
    </source>
</evidence>
<keyword evidence="6" id="KW-1185">Reference proteome</keyword>
<reference evidence="5" key="1">
    <citation type="submission" date="2023-01" db="EMBL/GenBank/DDBJ databases">
        <title>Genome assembly of the deep-sea coral Lophelia pertusa.</title>
        <authorList>
            <person name="Herrera S."/>
            <person name="Cordes E."/>
        </authorList>
    </citation>
    <scope>NUCLEOTIDE SEQUENCE</scope>
    <source>
        <strain evidence="5">USNM1676648</strain>
        <tissue evidence="5">Polyp</tissue>
    </source>
</reference>
<evidence type="ECO:0000256" key="3">
    <source>
        <dbReference type="SAM" id="MobiDB-lite"/>
    </source>
</evidence>
<feature type="domain" description="SH3" evidence="4">
    <location>
        <begin position="23"/>
        <end position="82"/>
    </location>
</feature>
<dbReference type="PRINTS" id="PR00499">
    <property type="entry name" value="P67PHOX"/>
</dbReference>
<sequence length="238" mass="26391">MTGLKDHSMAGQGCFPKSYVRSSERPCARAVYPFVGESLGELTFREGDCIFLRKRLNSQWMEGEINGNVGLFPSSFVAVEVELPPEENSFVNGDFSFMDPSPKDGGGQNNAIASKIQWKRAYLEPVYDIRKHFENKPLKRRTQGFSSDRSFSGIFGDVVSDTGYTNAPQIGGSGQRTSEFVNSYVNRDDDTSIYKSLLDSSFTMDLTPSLLPSNTPATAQETVQRTKPLLKPKASTRN</sequence>
<feature type="region of interest" description="Disordered" evidence="3">
    <location>
        <begin position="212"/>
        <end position="238"/>
    </location>
</feature>
<evidence type="ECO:0000256" key="1">
    <source>
        <dbReference type="ARBA" id="ARBA00022443"/>
    </source>
</evidence>
<evidence type="ECO:0000256" key="2">
    <source>
        <dbReference type="PROSITE-ProRule" id="PRU00192"/>
    </source>
</evidence>
<proteinExistence type="predicted"/>
<evidence type="ECO:0000313" key="5">
    <source>
        <dbReference type="EMBL" id="KAJ7388355.1"/>
    </source>
</evidence>
<dbReference type="Pfam" id="PF14604">
    <property type="entry name" value="SH3_9"/>
    <property type="match status" value="1"/>
</dbReference>
<feature type="compositionally biased region" description="Basic residues" evidence="3">
    <location>
        <begin position="228"/>
        <end position="238"/>
    </location>
</feature>
<dbReference type="PROSITE" id="PS50002">
    <property type="entry name" value="SH3"/>
    <property type="match status" value="1"/>
</dbReference>
<dbReference type="InterPro" id="IPR036028">
    <property type="entry name" value="SH3-like_dom_sf"/>
</dbReference>
<dbReference type="AlphaFoldDB" id="A0A9W9ZVP9"/>
<dbReference type="InterPro" id="IPR001452">
    <property type="entry name" value="SH3_domain"/>
</dbReference>
<evidence type="ECO:0000259" key="4">
    <source>
        <dbReference type="PROSITE" id="PS50002"/>
    </source>
</evidence>
<dbReference type="OrthoDB" id="19092at2759"/>
<dbReference type="Gene3D" id="2.30.30.40">
    <property type="entry name" value="SH3 Domains"/>
    <property type="match status" value="1"/>
</dbReference>
<dbReference type="InterPro" id="IPR050384">
    <property type="entry name" value="Endophilin_SH3RF"/>
</dbReference>
<comment type="caution">
    <text evidence="5">The sequence shown here is derived from an EMBL/GenBank/DDBJ whole genome shotgun (WGS) entry which is preliminary data.</text>
</comment>
<dbReference type="PANTHER" id="PTHR14167:SF116">
    <property type="entry name" value="CAP, ISOFORM AC"/>
    <property type="match status" value="1"/>
</dbReference>
<organism evidence="5 6">
    <name type="scientific">Desmophyllum pertusum</name>
    <dbReference type="NCBI Taxonomy" id="174260"/>
    <lineage>
        <taxon>Eukaryota</taxon>
        <taxon>Metazoa</taxon>
        <taxon>Cnidaria</taxon>
        <taxon>Anthozoa</taxon>
        <taxon>Hexacorallia</taxon>
        <taxon>Scleractinia</taxon>
        <taxon>Caryophylliina</taxon>
        <taxon>Caryophylliidae</taxon>
        <taxon>Desmophyllum</taxon>
    </lineage>
</organism>
<accession>A0A9W9ZVP9</accession>
<dbReference type="PANTHER" id="PTHR14167">
    <property type="entry name" value="SH3 DOMAIN-CONTAINING"/>
    <property type="match status" value="1"/>
</dbReference>